<evidence type="ECO:0000313" key="3">
    <source>
        <dbReference type="Proteomes" id="UP000646053"/>
    </source>
</evidence>
<name>A0A8J8CL30_9CYAN</name>
<keyword evidence="1" id="KW-0812">Transmembrane</keyword>
<comment type="caution">
    <text evidence="2">The sequence shown here is derived from an EMBL/GenBank/DDBJ whole genome shotgun (WGS) entry which is preliminary data.</text>
</comment>
<gene>
    <name evidence="2" type="ORF">GS601_08270</name>
</gene>
<dbReference type="AlphaFoldDB" id="A0A8J8CL30"/>
<evidence type="ECO:0000313" key="2">
    <source>
        <dbReference type="EMBL" id="NDJ17285.1"/>
    </source>
</evidence>
<keyword evidence="1" id="KW-0472">Membrane</keyword>
<dbReference type="EMBL" id="WVIE01000007">
    <property type="protein sequence ID" value="NDJ17285.1"/>
    <property type="molecule type" value="Genomic_DNA"/>
</dbReference>
<proteinExistence type="predicted"/>
<keyword evidence="1" id="KW-1133">Transmembrane helix</keyword>
<organism evidence="2 3">
    <name type="scientific">Myxacorys almedinensis A</name>
    <dbReference type="NCBI Taxonomy" id="2690445"/>
    <lineage>
        <taxon>Bacteria</taxon>
        <taxon>Bacillati</taxon>
        <taxon>Cyanobacteriota</taxon>
        <taxon>Cyanophyceae</taxon>
        <taxon>Leptolyngbyales</taxon>
        <taxon>Leptolyngbyaceae</taxon>
        <taxon>Myxacorys</taxon>
        <taxon>Myxacorys almedinensis</taxon>
    </lineage>
</organism>
<feature type="transmembrane region" description="Helical" evidence="1">
    <location>
        <begin position="20"/>
        <end position="44"/>
    </location>
</feature>
<reference evidence="2" key="1">
    <citation type="submission" date="2019-12" db="EMBL/GenBank/DDBJ databases">
        <title>High-Quality draft genome sequences of three cyanobacteria isolated from the limestone walls of the Old Cathedral of Coimbra.</title>
        <authorList>
            <person name="Tiago I."/>
            <person name="Soares F."/>
            <person name="Portugal A."/>
        </authorList>
    </citation>
    <scope>NUCLEOTIDE SEQUENCE</scope>
    <source>
        <strain evidence="2">A</strain>
    </source>
</reference>
<evidence type="ECO:0000256" key="1">
    <source>
        <dbReference type="SAM" id="Phobius"/>
    </source>
</evidence>
<accession>A0A8J8CL30</accession>
<sequence length="80" mass="8130">MQSTDLSSAGDRDSLRLGFIPSGLVLSAATVPVLVGLVSAQALASAIADIGAMSEEIFRGDRLPTLDFSEASAAPSPDQP</sequence>
<dbReference type="RefSeq" id="WP_162422781.1">
    <property type="nucleotide sequence ID" value="NZ_WVIE01000007.1"/>
</dbReference>
<keyword evidence="3" id="KW-1185">Reference proteome</keyword>
<protein>
    <submittedName>
        <fullName evidence="2">Uncharacterized protein</fullName>
    </submittedName>
</protein>
<dbReference type="Proteomes" id="UP000646053">
    <property type="component" value="Unassembled WGS sequence"/>
</dbReference>